<organism evidence="2 3">
    <name type="scientific">Ruficoccus amylovorans</name>
    <dbReference type="NCBI Taxonomy" id="1804625"/>
    <lineage>
        <taxon>Bacteria</taxon>
        <taxon>Pseudomonadati</taxon>
        <taxon>Verrucomicrobiota</taxon>
        <taxon>Opitutia</taxon>
        <taxon>Puniceicoccales</taxon>
        <taxon>Cerasicoccaceae</taxon>
        <taxon>Ruficoccus</taxon>
    </lineage>
</organism>
<reference evidence="2 3" key="1">
    <citation type="submission" date="2020-07" db="EMBL/GenBank/DDBJ databases">
        <authorList>
            <person name="Feng X."/>
        </authorList>
    </citation>
    <scope>NUCLEOTIDE SEQUENCE [LARGE SCALE GENOMIC DNA]</scope>
    <source>
        <strain evidence="2 3">JCM31066</strain>
    </source>
</reference>
<sequence length="227" mass="25704">MALQVEIPREIPVMTLPEVVLFPHAMLPLYIFEERYRRMLQDVLESDRLFVVAGQDMEKARVTGEFEPPFGIASVGVIRASHLNEDATSNLIIQGLARVRIRRILSEEPYRLVEIESVATEPGAQREALAADRLRLTDLLLAHGKLGGEVPEEIMEFLGSLKDEETFLDLAAFTLCPDGLEKQRLLETFSTAERFSRFFSVLQRANENLVIDNKLRGGLPDDRIELN</sequence>
<protein>
    <submittedName>
        <fullName evidence="2">LON peptidase substrate-binding domain-containing protein</fullName>
    </submittedName>
</protein>
<dbReference type="PANTHER" id="PTHR46732:SF8">
    <property type="entry name" value="ATP-DEPENDENT PROTEASE LA (LON) DOMAIN PROTEIN"/>
    <property type="match status" value="1"/>
</dbReference>
<feature type="domain" description="Lon N-terminal" evidence="1">
    <location>
        <begin position="11"/>
        <end position="206"/>
    </location>
</feature>
<dbReference type="PANTHER" id="PTHR46732">
    <property type="entry name" value="ATP-DEPENDENT PROTEASE LA (LON) DOMAIN PROTEIN"/>
    <property type="match status" value="1"/>
</dbReference>
<dbReference type="EMBL" id="JACHVB010000012">
    <property type="protein sequence ID" value="MBC2593108.1"/>
    <property type="molecule type" value="Genomic_DNA"/>
</dbReference>
<dbReference type="SUPFAM" id="SSF88697">
    <property type="entry name" value="PUA domain-like"/>
    <property type="match status" value="1"/>
</dbReference>
<dbReference type="InterPro" id="IPR003111">
    <property type="entry name" value="Lon_prtase_N"/>
</dbReference>
<dbReference type="SMART" id="SM00464">
    <property type="entry name" value="LON"/>
    <property type="match status" value="1"/>
</dbReference>
<name>A0A842HAJ6_9BACT</name>
<dbReference type="InterPro" id="IPR015947">
    <property type="entry name" value="PUA-like_sf"/>
</dbReference>
<dbReference type="Proteomes" id="UP000546464">
    <property type="component" value="Unassembled WGS sequence"/>
</dbReference>
<evidence type="ECO:0000259" key="1">
    <source>
        <dbReference type="PROSITE" id="PS51787"/>
    </source>
</evidence>
<dbReference type="Pfam" id="PF02190">
    <property type="entry name" value="LON_substr_bdg"/>
    <property type="match status" value="1"/>
</dbReference>
<proteinExistence type="predicted"/>
<comment type="caution">
    <text evidence="2">The sequence shown here is derived from an EMBL/GenBank/DDBJ whole genome shotgun (WGS) entry which is preliminary data.</text>
</comment>
<dbReference type="RefSeq" id="WP_185674105.1">
    <property type="nucleotide sequence ID" value="NZ_JACHVB010000012.1"/>
</dbReference>
<gene>
    <name evidence="2" type="ORF">H5P28_02425</name>
</gene>
<dbReference type="Gene3D" id="2.30.130.40">
    <property type="entry name" value="LON domain-like"/>
    <property type="match status" value="1"/>
</dbReference>
<keyword evidence="3" id="KW-1185">Reference proteome</keyword>
<dbReference type="PROSITE" id="PS51787">
    <property type="entry name" value="LON_N"/>
    <property type="match status" value="1"/>
</dbReference>
<evidence type="ECO:0000313" key="2">
    <source>
        <dbReference type="EMBL" id="MBC2593108.1"/>
    </source>
</evidence>
<dbReference type="AlphaFoldDB" id="A0A842HAJ6"/>
<dbReference type="InterPro" id="IPR046336">
    <property type="entry name" value="Lon_prtase_N_sf"/>
</dbReference>
<evidence type="ECO:0000313" key="3">
    <source>
        <dbReference type="Proteomes" id="UP000546464"/>
    </source>
</evidence>
<dbReference type="Gene3D" id="1.20.58.1480">
    <property type="match status" value="1"/>
</dbReference>
<accession>A0A842HAJ6</accession>